<dbReference type="InterPro" id="IPR012776">
    <property type="entry name" value="Trimethyllysine_dOase"/>
</dbReference>
<dbReference type="GO" id="GO:0045329">
    <property type="term" value="P:carnitine biosynthetic process"/>
    <property type="evidence" value="ECO:0007669"/>
    <property type="project" value="UniProtKB-KW"/>
</dbReference>
<evidence type="ECO:0000256" key="1">
    <source>
        <dbReference type="ARBA" id="ARBA00001961"/>
    </source>
</evidence>
<dbReference type="CDD" id="cd00250">
    <property type="entry name" value="CAS_like"/>
    <property type="match status" value="1"/>
</dbReference>
<feature type="domain" description="TauD/TfdA-like" evidence="6">
    <location>
        <begin position="2"/>
        <end position="239"/>
    </location>
</feature>
<dbReference type="GO" id="GO:0005739">
    <property type="term" value="C:mitochondrion"/>
    <property type="evidence" value="ECO:0007669"/>
    <property type="project" value="TreeGrafter"/>
</dbReference>
<dbReference type="Pfam" id="PF02668">
    <property type="entry name" value="TauD"/>
    <property type="match status" value="1"/>
</dbReference>
<evidence type="ECO:0000259" key="6">
    <source>
        <dbReference type="Pfam" id="PF02668"/>
    </source>
</evidence>
<dbReference type="PANTHER" id="PTHR10696:SF51">
    <property type="entry name" value="TRIMETHYLLYSINE DIOXYGENASE, MITOCHONDRIAL"/>
    <property type="match status" value="1"/>
</dbReference>
<name>A0A914DI64_9BILA</name>
<dbReference type="AlphaFoldDB" id="A0A914DI64"/>
<evidence type="ECO:0000256" key="5">
    <source>
        <dbReference type="ARBA" id="ARBA00023002"/>
    </source>
</evidence>
<organism evidence="7 8">
    <name type="scientific">Acrobeloides nanus</name>
    <dbReference type="NCBI Taxonomy" id="290746"/>
    <lineage>
        <taxon>Eukaryota</taxon>
        <taxon>Metazoa</taxon>
        <taxon>Ecdysozoa</taxon>
        <taxon>Nematoda</taxon>
        <taxon>Chromadorea</taxon>
        <taxon>Rhabditida</taxon>
        <taxon>Tylenchina</taxon>
        <taxon>Cephalobomorpha</taxon>
        <taxon>Cephaloboidea</taxon>
        <taxon>Cephalobidae</taxon>
        <taxon>Acrobeloides</taxon>
    </lineage>
</organism>
<evidence type="ECO:0000256" key="2">
    <source>
        <dbReference type="ARBA" id="ARBA00005022"/>
    </source>
</evidence>
<evidence type="ECO:0000313" key="7">
    <source>
        <dbReference type="Proteomes" id="UP000887540"/>
    </source>
</evidence>
<dbReference type="InterPro" id="IPR003819">
    <property type="entry name" value="TauD/TfdA-like"/>
</dbReference>
<protein>
    <recommendedName>
        <fullName evidence="3">Trimethyllysine dioxygenase, mitochondrial</fullName>
    </recommendedName>
</protein>
<dbReference type="SUPFAM" id="SSF51197">
    <property type="entry name" value="Clavaminate synthase-like"/>
    <property type="match status" value="1"/>
</dbReference>
<evidence type="ECO:0000256" key="3">
    <source>
        <dbReference type="ARBA" id="ARBA00016835"/>
    </source>
</evidence>
<dbReference type="InterPro" id="IPR050411">
    <property type="entry name" value="AlphaKG_dependent_hydroxylases"/>
</dbReference>
<dbReference type="GO" id="GO:0005506">
    <property type="term" value="F:iron ion binding"/>
    <property type="evidence" value="ECO:0007669"/>
    <property type="project" value="InterPro"/>
</dbReference>
<comment type="pathway">
    <text evidence="2">Amine and polyamine biosynthesis; carnitine biosynthesis.</text>
</comment>
<dbReference type="GO" id="GO:0050353">
    <property type="term" value="F:trimethyllysine dioxygenase activity"/>
    <property type="evidence" value="ECO:0007669"/>
    <property type="project" value="InterPro"/>
</dbReference>
<proteinExistence type="predicted"/>
<dbReference type="WBParaSite" id="ACRNAN_scaffold2534.g19188.t1">
    <property type="protein sequence ID" value="ACRNAN_scaffold2534.g19188.t1"/>
    <property type="gene ID" value="ACRNAN_scaffold2534.g19188"/>
</dbReference>
<keyword evidence="7" id="KW-1185">Reference proteome</keyword>
<reference evidence="8" key="1">
    <citation type="submission" date="2022-11" db="UniProtKB">
        <authorList>
            <consortium name="WormBaseParasite"/>
        </authorList>
    </citation>
    <scope>IDENTIFICATION</scope>
</reference>
<accession>A0A914DI64</accession>
<dbReference type="NCBIfam" id="TIGR02410">
    <property type="entry name" value="carnitine_TMLD"/>
    <property type="match status" value="1"/>
</dbReference>
<evidence type="ECO:0000313" key="8">
    <source>
        <dbReference type="WBParaSite" id="ACRNAN_scaffold2534.g19188.t1"/>
    </source>
</evidence>
<dbReference type="Gene3D" id="3.60.130.10">
    <property type="entry name" value="Clavaminate synthase-like"/>
    <property type="match status" value="1"/>
</dbReference>
<comment type="cofactor">
    <cofactor evidence="1">
        <name>L-ascorbate</name>
        <dbReference type="ChEBI" id="CHEBI:38290"/>
    </cofactor>
</comment>
<dbReference type="InterPro" id="IPR042098">
    <property type="entry name" value="TauD-like_sf"/>
</dbReference>
<evidence type="ECO:0000256" key="4">
    <source>
        <dbReference type="ARBA" id="ARBA00022873"/>
    </source>
</evidence>
<dbReference type="PANTHER" id="PTHR10696">
    <property type="entry name" value="GAMMA-BUTYROBETAINE HYDROXYLASE-RELATED"/>
    <property type="match status" value="1"/>
</dbReference>
<dbReference type="Proteomes" id="UP000887540">
    <property type="component" value="Unplaced"/>
</dbReference>
<sequence length="258" mass="29584">MQYGVITITDVDATDEKATRKLCEKIGPIHNTFFGYFWVFGVNTEEDETDDRQDTAYSNEEIGLHNDGTYFEQTPGIQVFHCLVPAKVGGETILSDGFYAAEKLRQNYPEYFEILSKVPIEHHYLEGMSDRFENASVKLYSRSIAPVITCFNGKIVQVRLNPYDRAPFRTLNFSPNSEKTALETIKFYEAYEKFSQLCNAPEAAIKIALKPGTVIFIDNYRVFHSRTEFQGSRKMCGCYLSRDNFLAKVRPLLKIDEL</sequence>
<keyword evidence="5" id="KW-0560">Oxidoreductase</keyword>
<keyword evidence="4" id="KW-0124">Carnitine biosynthesis</keyword>